<evidence type="ECO:0000256" key="4">
    <source>
        <dbReference type="HAMAP-Rule" id="MF_00925"/>
    </source>
</evidence>
<dbReference type="GO" id="GO:0051205">
    <property type="term" value="P:protein insertion into membrane"/>
    <property type="evidence" value="ECO:0007669"/>
    <property type="project" value="UniProtKB-UniRule"/>
</dbReference>
<dbReference type="Proteomes" id="UP001160758">
    <property type="component" value="Unassembled WGS sequence"/>
</dbReference>
<reference evidence="7 19" key="2">
    <citation type="submission" date="2019-12" db="EMBL/GenBank/DDBJ databases">
        <title>complete genome sequences of Aeromonas caviae str. WP2-W18-ESBL-01 isolated from wastewater treatment plant effluent.</title>
        <authorList>
            <person name="Sekizuka T."/>
            <person name="Itokawa K."/>
            <person name="Yatsu K."/>
            <person name="Inamine Y."/>
            <person name="Kuroda M."/>
        </authorList>
    </citation>
    <scope>NUCLEOTIDE SEQUENCE [LARGE SCALE GENOMIC DNA]</scope>
    <source>
        <strain evidence="7 19">WP2-W18-ESBL-01</strain>
    </source>
</reference>
<keyword evidence="4" id="KW-0564">Palmitate</keyword>
<dbReference type="EMBL" id="BPNI01000029">
    <property type="protein sequence ID" value="GJA41027.1"/>
    <property type="molecule type" value="Genomic_DNA"/>
</dbReference>
<dbReference type="Proteomes" id="UP001218423">
    <property type="component" value="Chromosome"/>
</dbReference>
<proteinExistence type="inferred from homology"/>
<reference evidence="16" key="3">
    <citation type="submission" date="2020-12" db="EMBL/GenBank/DDBJ databases">
        <title>GES Beta-lactamases isolated from hospital effluents in Brazil.</title>
        <authorList>
            <person name="Conte D."/>
            <person name="Mesa D."/>
            <person name="Palmeiro J.K."/>
            <person name="Dalla-Costa L.M."/>
        </authorList>
    </citation>
    <scope>NUCLEOTIDE SEQUENCE [LARGE SCALE GENOMIC DNA]</scope>
    <source>
        <strain evidence="16">Aero21</strain>
    </source>
</reference>
<dbReference type="PANTHER" id="PTHR37482">
    <property type="entry name" value="OUTER MEMBRANE PROTEIN ASSEMBLY FACTOR BAME"/>
    <property type="match status" value="1"/>
</dbReference>
<dbReference type="EMBL" id="JAWZVU010000070">
    <property type="protein sequence ID" value="MDX7721151.1"/>
    <property type="molecule type" value="Genomic_DNA"/>
</dbReference>
<evidence type="ECO:0000313" key="6">
    <source>
        <dbReference type="EMBL" id="AXB03934.1"/>
    </source>
</evidence>
<dbReference type="EMBL" id="CP110176">
    <property type="protein sequence ID" value="UZC87837.1"/>
    <property type="molecule type" value="Genomic_DNA"/>
</dbReference>
<dbReference type="Gene3D" id="3.30.1450.10">
    <property type="match status" value="1"/>
</dbReference>
<evidence type="ECO:0000256" key="3">
    <source>
        <dbReference type="ARBA" id="ARBA00023237"/>
    </source>
</evidence>
<dbReference type="Pfam" id="PF04355">
    <property type="entry name" value="BamE"/>
    <property type="match status" value="1"/>
</dbReference>
<evidence type="ECO:0000313" key="14">
    <source>
        <dbReference type="EMBL" id="MDX7721151.1"/>
    </source>
</evidence>
<dbReference type="PROSITE" id="PS51257">
    <property type="entry name" value="PROKAR_LIPOPROTEIN"/>
    <property type="match status" value="1"/>
</dbReference>
<evidence type="ECO:0000313" key="12">
    <source>
        <dbReference type="EMBL" id="MDH1503750.1"/>
    </source>
</evidence>
<evidence type="ECO:0000259" key="5">
    <source>
        <dbReference type="Pfam" id="PF04355"/>
    </source>
</evidence>
<evidence type="ECO:0000256" key="2">
    <source>
        <dbReference type="ARBA" id="ARBA00023136"/>
    </source>
</evidence>
<accession>A0A081LJH6</accession>
<dbReference type="Proteomes" id="UP000515756">
    <property type="component" value="Chromosome"/>
</dbReference>
<dbReference type="EMBL" id="CP065937">
    <property type="protein sequence ID" value="QQA59968.1"/>
    <property type="molecule type" value="Genomic_DNA"/>
</dbReference>
<comment type="similarity">
    <text evidence="4">Belongs to the BamE family.</text>
</comment>
<dbReference type="EMBL" id="JAOCIZ010000003">
    <property type="protein sequence ID" value="MDH1503750.1"/>
    <property type="molecule type" value="Genomic_DNA"/>
</dbReference>
<evidence type="ECO:0000313" key="21">
    <source>
        <dbReference type="Proteomes" id="UP000887009"/>
    </source>
</evidence>
<dbReference type="InterPro" id="IPR026592">
    <property type="entry name" value="BamE"/>
</dbReference>
<evidence type="ECO:0000313" key="18">
    <source>
        <dbReference type="EMBL" id="WFF99112.1"/>
    </source>
</evidence>
<evidence type="ECO:0000313" key="7">
    <source>
        <dbReference type="EMBL" id="BBQ32264.1"/>
    </source>
</evidence>
<evidence type="ECO:0000313" key="13">
    <source>
        <dbReference type="EMBL" id="MDH1897360.1"/>
    </source>
</evidence>
<reference evidence="14" key="8">
    <citation type="submission" date="2023-11" db="EMBL/GenBank/DDBJ databases">
        <title>WGS of Aeromonas in Northern Israel.</title>
        <authorList>
            <person name="Hershko Y."/>
        </authorList>
    </citation>
    <scope>NUCLEOTIDE SEQUENCE</scope>
    <source>
        <strain evidence="14">77416</strain>
    </source>
</reference>
<evidence type="ECO:0000256" key="1">
    <source>
        <dbReference type="ARBA" id="ARBA00022729"/>
    </source>
</evidence>
<dbReference type="OrthoDB" id="9808250at2"/>
<dbReference type="Proteomes" id="UP001277183">
    <property type="component" value="Unassembled WGS sequence"/>
</dbReference>
<reference evidence="6" key="1">
    <citation type="journal article" date="2019" name="J Environ">
        <title>Genetic characterization and potential molecular dissemination mechanism of tet (31) gene in Aeromonas caviae from an oxytetracycline wastewater treatment system.</title>
        <authorList>
            <person name="Shi Y."/>
            <person name="Tian Z."/>
            <person name="Leclercq S.O."/>
            <person name="Zhang H."/>
            <person name="Yang M."/>
            <person name="Zhang Y."/>
        </authorList>
    </citation>
    <scope>NUCLEOTIDE SEQUENCE</scope>
    <source>
        <strain evidence="6">T25-39</strain>
    </source>
</reference>
<dbReference type="EMBL" id="BPOP01000032">
    <property type="protein sequence ID" value="GJB92893.1"/>
    <property type="molecule type" value="Genomic_DNA"/>
</dbReference>
<reference evidence="18" key="6">
    <citation type="submission" date="2023-03" db="EMBL/GenBank/DDBJ databases">
        <title>Aeromonas caviae strain AC1520.</title>
        <authorList>
            <person name="Xie T."/>
            <person name="Zhang Q."/>
            <person name="Deng J."/>
            <person name="Li X."/>
        </authorList>
    </citation>
    <scope>NUCLEOTIDE SEQUENCE</scope>
    <source>
        <strain evidence="18">AC1520</strain>
    </source>
</reference>
<keyword evidence="2 4" id="KW-0472">Membrane</keyword>
<dbReference type="EMBL" id="AP021927">
    <property type="protein sequence ID" value="BBQ32264.1"/>
    <property type="molecule type" value="Genomic_DNA"/>
</dbReference>
<keyword evidence="1 4" id="KW-0732">Signal</keyword>
<evidence type="ECO:0000313" key="19">
    <source>
        <dbReference type="Proteomes" id="UP000515756"/>
    </source>
</evidence>
<evidence type="ECO:0000313" key="11">
    <source>
        <dbReference type="EMBL" id="GJB92893.1"/>
    </source>
</evidence>
<dbReference type="GO" id="GO:0030674">
    <property type="term" value="F:protein-macromolecule adaptor activity"/>
    <property type="evidence" value="ECO:0007669"/>
    <property type="project" value="TreeGrafter"/>
</dbReference>
<dbReference type="InterPro" id="IPR037873">
    <property type="entry name" value="BamE-like"/>
</dbReference>
<evidence type="ECO:0000313" key="8">
    <source>
        <dbReference type="EMBL" id="GJA41027.1"/>
    </source>
</evidence>
<dbReference type="InterPro" id="IPR007450">
    <property type="entry name" value="BamE_dom"/>
</dbReference>
<comment type="subunit">
    <text evidence="4">Part of the Bam complex.</text>
</comment>
<dbReference type="KEGG" id="acav:VI35_06225"/>
<evidence type="ECO:0000313" key="9">
    <source>
        <dbReference type="EMBL" id="GJA54017.1"/>
    </source>
</evidence>
<feature type="domain" description="Outer membrane protein assembly factor BamE" evidence="5">
    <location>
        <begin position="30"/>
        <end position="98"/>
    </location>
</feature>
<organism evidence="9 21">
    <name type="scientific">Aeromonas caviae</name>
    <name type="common">Aeromonas punctata</name>
    <dbReference type="NCBI Taxonomy" id="648"/>
    <lineage>
        <taxon>Bacteria</taxon>
        <taxon>Pseudomonadati</taxon>
        <taxon>Pseudomonadota</taxon>
        <taxon>Gammaproteobacteria</taxon>
        <taxon>Aeromonadales</taxon>
        <taxon>Aeromonadaceae</taxon>
        <taxon>Aeromonas</taxon>
    </lineage>
</organism>
<dbReference type="GO" id="GO:1990063">
    <property type="term" value="C:Bam protein complex"/>
    <property type="evidence" value="ECO:0007669"/>
    <property type="project" value="TreeGrafter"/>
</dbReference>
<dbReference type="EMBL" id="JAYGOJ010000150">
    <property type="protein sequence ID" value="MEA9437955.1"/>
    <property type="molecule type" value="Genomic_DNA"/>
</dbReference>
<dbReference type="EMBL" id="JAOCFT010000001">
    <property type="protein sequence ID" value="MDH1897360.1"/>
    <property type="molecule type" value="Genomic_DNA"/>
</dbReference>
<keyword evidence="4" id="KW-0449">Lipoprotein</keyword>
<comment type="function">
    <text evidence="4">Part of the outer membrane protein assembly complex, which is involved in assembly and insertion of beta-barrel proteins into the outer membrane.</text>
</comment>
<keyword evidence="22" id="KW-1185">Reference proteome</keyword>
<name>A0A081LJH6_AERCA</name>
<dbReference type="EMBL" id="BPNL01000013">
    <property type="protein sequence ID" value="GJA54017.1"/>
    <property type="molecule type" value="Genomic_DNA"/>
</dbReference>
<keyword evidence="3 4" id="KW-0998">Cell outer membrane</keyword>
<dbReference type="RefSeq" id="WP_029314185.1">
    <property type="nucleotide sequence ID" value="NZ_AP019195.1"/>
</dbReference>
<reference evidence="17" key="7">
    <citation type="submission" date="2023-04" db="EMBL/GenBank/DDBJ databases">
        <title>Whole Genome Sequence of Multi-drug resistant Aeromonas caviae as a gut pathogen in newborn.</title>
        <authorList>
            <person name="Jadhav S.V."/>
            <person name="Saroj S.D."/>
            <person name="Saha U.B."/>
            <person name="Sen S."/>
            <person name="Kher A."/>
        </authorList>
    </citation>
    <scope>NUCLEOTIDE SEQUENCE</scope>
    <source>
        <strain evidence="17">SVJ23</strain>
    </source>
</reference>
<dbReference type="Proteomes" id="UP000886939">
    <property type="component" value="Unassembled WGS sequence"/>
</dbReference>
<protein>
    <recommendedName>
        <fullName evidence="4">Outer membrane protein assembly factor BamE</fullName>
    </recommendedName>
</protein>
<reference evidence="15 22" key="9">
    <citation type="submission" date="2023-12" db="EMBL/GenBank/DDBJ databases">
        <title>Characterization of antibiotic resistance in Aeromonas spp. in hospital effluent.</title>
        <authorList>
            <person name="Negoseki B.R.S."/>
            <person name="Krul D."/>
            <person name="Siqueira A.C."/>
            <person name="Almeida M."/>
            <person name="Mesa D."/>
            <person name="Conte D."/>
            <person name="Dalla-Costa L.M."/>
        </authorList>
    </citation>
    <scope>NUCLEOTIDE SEQUENCE [LARGE SCALE GENOMIC DNA]</scope>
    <source>
        <strain evidence="15 22">36v</strain>
    </source>
</reference>
<reference evidence="9 20" key="4">
    <citation type="submission" date="2021-07" db="EMBL/GenBank/DDBJ databases">
        <title>Draft genome sequence of carbapenem-resistant Aeromonas spp. in Japan.</title>
        <authorList>
            <person name="Maehana S."/>
            <person name="Suzuki M."/>
            <person name="Kitasato H."/>
        </authorList>
    </citation>
    <scope>NUCLEOTIDE SEQUENCE</scope>
    <source>
        <strain evidence="8">KAM343</strain>
        <strain evidence="9">KAM348</strain>
        <strain evidence="10">KAM351</strain>
        <strain evidence="11 20">KAM382</strain>
    </source>
</reference>
<dbReference type="GO" id="GO:0043165">
    <property type="term" value="P:Gram-negative-bacterium-type cell outer membrane assembly"/>
    <property type="evidence" value="ECO:0007669"/>
    <property type="project" value="UniProtKB-UniRule"/>
</dbReference>
<dbReference type="Proteomes" id="UP001163285">
    <property type="component" value="Chromosome"/>
</dbReference>
<evidence type="ECO:0000313" key="15">
    <source>
        <dbReference type="EMBL" id="MEA9437955.1"/>
    </source>
</evidence>
<comment type="subcellular location">
    <subcellularLocation>
        <location evidence="4">Cell outer membrane</location>
        <topology evidence="4">Lipid-anchor</topology>
    </subcellularLocation>
</comment>
<dbReference type="PANTHER" id="PTHR37482:SF1">
    <property type="entry name" value="OUTER MEMBRANE PROTEIN ASSEMBLY FACTOR BAME"/>
    <property type="match status" value="1"/>
</dbReference>
<evidence type="ECO:0000313" key="10">
    <source>
        <dbReference type="EMBL" id="GJA64809.1"/>
    </source>
</evidence>
<evidence type="ECO:0000313" key="17">
    <source>
        <dbReference type="EMBL" id="UZC87837.1"/>
    </source>
</evidence>
<dbReference type="EMBL" id="CP120942">
    <property type="protein sequence ID" value="WFF99112.1"/>
    <property type="molecule type" value="Genomic_DNA"/>
</dbReference>
<reference evidence="12" key="5">
    <citation type="submission" date="2022-09" db="EMBL/GenBank/DDBJ databases">
        <title>Intensive care unit water sources are persistently colonized with multi-drug resistant bacteria and are the site of extensive horizontal gene transfer of antibiotic resistance genes.</title>
        <authorList>
            <person name="Diorio-Toth L."/>
        </authorList>
    </citation>
    <scope>NUCLEOTIDE SEQUENCE</scope>
    <source>
        <strain evidence="12">GD03710</strain>
        <strain evidence="13">GD03796</strain>
    </source>
</reference>
<sequence length="112" mass="12760">MRMKHLIAAALTALTLSGCSLVYRIDIPQGNYVEQKQVDKLRQGMTREQVEFVLGSPMLRDSFDPNTWYYLYEFQPGRGDKERKELTLNFVGDRLATVTGDFPLPAAFTTPL</sequence>
<dbReference type="Proteomes" id="UP001161704">
    <property type="component" value="Unassembled WGS sequence"/>
</dbReference>
<dbReference type="HAMAP" id="MF_00925">
    <property type="entry name" value="OM_assembly_BamE"/>
    <property type="match status" value="1"/>
</dbReference>
<dbReference type="AlphaFoldDB" id="A0A081LJH6"/>
<dbReference type="Proteomes" id="UP000887009">
    <property type="component" value="Unassembled WGS sequence"/>
</dbReference>
<evidence type="ECO:0000313" key="22">
    <source>
        <dbReference type="Proteomes" id="UP001304847"/>
    </source>
</evidence>
<evidence type="ECO:0000313" key="16">
    <source>
        <dbReference type="EMBL" id="QQA59968.1"/>
    </source>
</evidence>
<dbReference type="EMBL" id="BPNN01000061">
    <property type="protein sequence ID" value="GJA64809.1"/>
    <property type="molecule type" value="Genomic_DNA"/>
</dbReference>
<dbReference type="GeneID" id="48823242"/>
<dbReference type="Proteomes" id="UP001304847">
    <property type="component" value="Unassembled WGS sequence"/>
</dbReference>
<dbReference type="EMBL" id="CP025706">
    <property type="protein sequence ID" value="AXB03934.1"/>
    <property type="molecule type" value="Genomic_DNA"/>
</dbReference>
<dbReference type="Proteomes" id="UP000886934">
    <property type="component" value="Unassembled WGS sequence"/>
</dbReference>
<dbReference type="Proteomes" id="UP000737420">
    <property type="component" value="Unassembled WGS sequence"/>
</dbReference>
<gene>
    <name evidence="4 9" type="primary">bamE</name>
    <name evidence="6" type="ORF">C1C91_01735</name>
    <name evidence="16" type="ORF">JC965_17275</name>
    <name evidence="8" type="ORF">KAM343_18230</name>
    <name evidence="9" type="ORF">KAM348_14400</name>
    <name evidence="10" type="ORF">KAM351_34200</name>
    <name evidence="11" type="ORF">KAM382_29540</name>
    <name evidence="13" type="ORF">N5I07_07245</name>
    <name evidence="12" type="ORF">N5I20_01575</name>
    <name evidence="17" type="ORF">OJY61_07975</name>
    <name evidence="18" type="ORF">P5S46_05930</name>
    <name evidence="14" type="ORF">SJS77_11785</name>
    <name evidence="15" type="ORF">VCX44_19630</name>
    <name evidence="7" type="ORF">WP2W18E01_38460</name>
</gene>
<evidence type="ECO:0000313" key="20">
    <source>
        <dbReference type="Proteomes" id="UP000737420"/>
    </source>
</evidence>
<dbReference type="Proteomes" id="UP000266778">
    <property type="component" value="Chromosome"/>
</dbReference>